<keyword evidence="2" id="KW-1185">Reference proteome</keyword>
<organism evidence="1 2">
    <name type="scientific">Lymnaea stagnalis</name>
    <name type="common">Great pond snail</name>
    <name type="synonym">Helix stagnalis</name>
    <dbReference type="NCBI Taxonomy" id="6523"/>
    <lineage>
        <taxon>Eukaryota</taxon>
        <taxon>Metazoa</taxon>
        <taxon>Spiralia</taxon>
        <taxon>Lophotrochozoa</taxon>
        <taxon>Mollusca</taxon>
        <taxon>Gastropoda</taxon>
        <taxon>Heterobranchia</taxon>
        <taxon>Euthyneura</taxon>
        <taxon>Panpulmonata</taxon>
        <taxon>Hygrophila</taxon>
        <taxon>Lymnaeoidea</taxon>
        <taxon>Lymnaeidae</taxon>
        <taxon>Lymnaea</taxon>
    </lineage>
</organism>
<dbReference type="SUPFAM" id="SSF82671">
    <property type="entry name" value="SEA domain"/>
    <property type="match status" value="2"/>
</dbReference>
<evidence type="ECO:0000313" key="1">
    <source>
        <dbReference type="EMBL" id="CAL1539637.1"/>
    </source>
</evidence>
<evidence type="ECO:0000313" key="2">
    <source>
        <dbReference type="Proteomes" id="UP001497497"/>
    </source>
</evidence>
<comment type="caution">
    <text evidence="1">The sequence shown here is derived from an EMBL/GenBank/DDBJ whole genome shotgun (WGS) entry which is preliminary data.</text>
</comment>
<gene>
    <name evidence="1" type="ORF">GSLYS_00013370001</name>
</gene>
<reference evidence="1 2" key="1">
    <citation type="submission" date="2024-04" db="EMBL/GenBank/DDBJ databases">
        <authorList>
            <consortium name="Genoscope - CEA"/>
            <person name="William W."/>
        </authorList>
    </citation>
    <scope>NUCLEOTIDE SEQUENCE [LARGE SCALE GENOMIC DNA]</scope>
</reference>
<dbReference type="EMBL" id="CAXITT010000347">
    <property type="protein sequence ID" value="CAL1539637.1"/>
    <property type="molecule type" value="Genomic_DNA"/>
</dbReference>
<protein>
    <submittedName>
        <fullName evidence="1">Uncharacterized protein</fullName>
    </submittedName>
</protein>
<dbReference type="InterPro" id="IPR036364">
    <property type="entry name" value="SEA_dom_sf"/>
</dbReference>
<sequence length="362" mass="41159">MNLTYSHDLSDQRTAAFQYHAHLFCEDMKAFYYKSFLAERFFECGVDSFSDNPVKIHFYTVFHGTSLDGLVDSTVPLIRRFAQPVYYLTYLTYLVGDVLVLPEDAPVHPSVYPINITLLPTSTAHADASTTEVVTTSMTSLIIDDYGIMLILYYEVHNLTYTDDLRDPKSKDFRRHKEAVCDDLLRWYTGQDSPFLAIYRACDVTSFNPSPTGVTFTLLFETKLHGDFSRQVRTFLEYKAPKAYAPGLNLLDVGHLYLIMDRYRIEISSTILPSHTMSTPTMTMPSITSTTIAMDSTTFIVSSTVATLTMSSSSITVNEVSVLSYEFGLADFYYTNELANKNSARFEYLQERFCRDVSVDTK</sequence>
<name>A0AAV2I0Z1_LYMST</name>
<dbReference type="AlphaFoldDB" id="A0AAV2I0Z1"/>
<dbReference type="Gene3D" id="3.30.70.960">
    <property type="entry name" value="SEA domain"/>
    <property type="match status" value="2"/>
</dbReference>
<dbReference type="Proteomes" id="UP001497497">
    <property type="component" value="Unassembled WGS sequence"/>
</dbReference>
<proteinExistence type="predicted"/>
<accession>A0AAV2I0Z1</accession>